<dbReference type="InterPro" id="IPR027417">
    <property type="entry name" value="P-loop_NTPase"/>
</dbReference>
<feature type="region of interest" description="Disordered" evidence="26">
    <location>
        <begin position="718"/>
        <end position="746"/>
    </location>
</feature>
<dbReference type="InterPro" id="IPR006554">
    <property type="entry name" value="Helicase-like_DEXD_c2"/>
</dbReference>
<dbReference type="PRINTS" id="PR00852">
    <property type="entry name" value="XRODRMPGMNTD"/>
</dbReference>
<evidence type="ECO:0000256" key="22">
    <source>
        <dbReference type="ARBA" id="ARBA00081072"/>
    </source>
</evidence>
<evidence type="ECO:0000256" key="2">
    <source>
        <dbReference type="ARBA" id="ARBA00004123"/>
    </source>
</evidence>
<evidence type="ECO:0000256" key="17">
    <source>
        <dbReference type="ARBA" id="ARBA00023242"/>
    </source>
</evidence>
<dbReference type="Pfam" id="PF13307">
    <property type="entry name" value="Helicase_C_2"/>
    <property type="match status" value="1"/>
</dbReference>
<evidence type="ECO:0000256" key="7">
    <source>
        <dbReference type="ARBA" id="ARBA00022741"/>
    </source>
</evidence>
<dbReference type="InterPro" id="IPR014013">
    <property type="entry name" value="Helic_SF1/SF2_ATP-bd_DinG/Rad3"/>
</dbReference>
<dbReference type="GO" id="GO:0046872">
    <property type="term" value="F:metal ion binding"/>
    <property type="evidence" value="ECO:0007669"/>
    <property type="project" value="UniProtKB-KW"/>
</dbReference>
<feature type="compositionally biased region" description="Basic residues" evidence="26">
    <location>
        <begin position="718"/>
        <end position="727"/>
    </location>
</feature>
<protein>
    <recommendedName>
        <fullName evidence="4">General transcription and DNA repair factor IIH helicase subunit XPD</fullName>
        <ecNumber evidence="18">5.6.2.3</ecNumber>
    </recommendedName>
    <alternativeName>
        <fullName evidence="21">CXPD</fullName>
    </alternativeName>
    <alternativeName>
        <fullName evidence="22">DNA 5'-3' helicase XPD</fullName>
    </alternativeName>
    <alternativeName>
        <fullName evidence="20">DNA excision repair protein ERCC-2</fullName>
    </alternativeName>
    <alternativeName>
        <fullName evidence="23">DNA repair protein complementing XP-D cells</fullName>
    </alternativeName>
    <alternativeName>
        <fullName evidence="24">Xeroderma pigmentosum group D-complementing protein</fullName>
    </alternativeName>
</protein>
<dbReference type="GO" id="GO:0003684">
    <property type="term" value="F:damaged DNA binding"/>
    <property type="evidence" value="ECO:0007669"/>
    <property type="project" value="TreeGrafter"/>
</dbReference>
<dbReference type="GO" id="GO:0045951">
    <property type="term" value="P:positive regulation of mitotic recombination"/>
    <property type="evidence" value="ECO:0007669"/>
    <property type="project" value="TreeGrafter"/>
</dbReference>
<dbReference type="InterPro" id="IPR010614">
    <property type="entry name" value="RAD3-like_helicase_DEAD"/>
</dbReference>
<evidence type="ECO:0000313" key="28">
    <source>
        <dbReference type="Ensembl" id="ENSAOWP00000028666.1"/>
    </source>
</evidence>
<reference evidence="28" key="2">
    <citation type="submission" date="2025-09" db="UniProtKB">
        <authorList>
            <consortium name="Ensembl"/>
        </authorList>
    </citation>
    <scope>IDENTIFICATION</scope>
</reference>
<dbReference type="SUPFAM" id="SSF52540">
    <property type="entry name" value="P-loop containing nucleoside triphosphate hydrolases"/>
    <property type="match status" value="1"/>
</dbReference>
<dbReference type="InterPro" id="IPR013020">
    <property type="entry name" value="Rad3/Chl1-like"/>
</dbReference>
<dbReference type="PANTHER" id="PTHR11472">
    <property type="entry name" value="DNA REPAIR DEAD HELICASE RAD3/XP-D SUBFAMILY MEMBER"/>
    <property type="match status" value="1"/>
</dbReference>
<evidence type="ECO:0000259" key="27">
    <source>
        <dbReference type="PROSITE" id="PS51193"/>
    </source>
</evidence>
<dbReference type="FunFam" id="3.40.50.300:FF:000128">
    <property type="entry name" value="Putative DNA repair helicase RAD3"/>
    <property type="match status" value="1"/>
</dbReference>
<evidence type="ECO:0000256" key="26">
    <source>
        <dbReference type="SAM" id="MobiDB-lite"/>
    </source>
</evidence>
<sequence length="774" mass="87633">MKLNIDGLLVYFPYDYIYPEQFSYMLELKRTLDAKGHGVLEMPSGTGKTVSLLSLIVAYQRARPLDLTKLIYCSRTVPEIEKVIEELRKLMDFYEKQLGEKVPFLGLALSSRKNLCIHPEVSSLRFGKEVDSKCLSLTASYVRAQHERDGTLPACRFYEILHANIVVYSYHYLLDPKIADLVSKELAKKSVVVFDEAHNIDNVCIDSMGVNITRRTLDRCQANVATLQATIQKIKETDAQRLKEEYRRLVEGLREANVARETDVYLANPVLPDEILQEAVPGSIRTAEHFVGFMKRFLEYLKARVRVQHVAQESPPAFLKDVYEKVCIERKPLRFCAERLRSLLRTLEIVDMADFSAITLIANFATLVSTYSKGFTIIIEPFDDRTPTISNPILHFSCMDASIAIKPVFERFQSVIITSGTLSPLDIYPKILDFRPVTMATFTMTLARTCLCPMIVGRGNDQVTISSKFETREDIAVIRNYGNLLLEMSAVVPDGIVAFFTSYQYMENIVASWYEQGILENIQRNKLIFIETQDGAETSMALEKYQEACENGRGAILLSVARGKVSEGIDFVHHYGRAVIMFGVPYVYTQSRILKARLEYLRDQFQIRENDFLTFDAMRHAAQCVGRALRGKTDYGLMVFADKVGAGGGCRVPGAGGAGAQHPRSAPLPQRFARADKRGKLPRWIQEHITDANLNLTVDEAVQVAKFFLRQMAQPFHRVRSGGRRGRRDAGDPPAHPSSRPRRQEDQLGLSLLTLEQLQSEEILQRIEQIAQQV</sequence>
<dbReference type="CDD" id="cd18788">
    <property type="entry name" value="SF2_C_XPD"/>
    <property type="match status" value="1"/>
</dbReference>
<evidence type="ECO:0000256" key="8">
    <source>
        <dbReference type="ARBA" id="ARBA00022763"/>
    </source>
</evidence>
<organism evidence="28 29">
    <name type="scientific">Apteryx owenii</name>
    <name type="common">Little spotted kiwi</name>
    <dbReference type="NCBI Taxonomy" id="8824"/>
    <lineage>
        <taxon>Eukaryota</taxon>
        <taxon>Metazoa</taxon>
        <taxon>Chordata</taxon>
        <taxon>Craniata</taxon>
        <taxon>Vertebrata</taxon>
        <taxon>Euteleostomi</taxon>
        <taxon>Archelosauria</taxon>
        <taxon>Archosauria</taxon>
        <taxon>Dinosauria</taxon>
        <taxon>Saurischia</taxon>
        <taxon>Theropoda</taxon>
        <taxon>Coelurosauria</taxon>
        <taxon>Aves</taxon>
        <taxon>Palaeognathae</taxon>
        <taxon>Apterygiformes</taxon>
        <taxon>Apterygidae</taxon>
        <taxon>Apteryx</taxon>
    </lineage>
</organism>
<evidence type="ECO:0000313" key="29">
    <source>
        <dbReference type="Proteomes" id="UP000694424"/>
    </source>
</evidence>
<dbReference type="GO" id="GO:0051539">
    <property type="term" value="F:4 iron, 4 sulfur cluster binding"/>
    <property type="evidence" value="ECO:0007669"/>
    <property type="project" value="UniProtKB-KW"/>
</dbReference>
<evidence type="ECO:0000256" key="19">
    <source>
        <dbReference type="ARBA" id="ARBA00048954"/>
    </source>
</evidence>
<evidence type="ECO:0000256" key="18">
    <source>
        <dbReference type="ARBA" id="ARBA00044969"/>
    </source>
</evidence>
<keyword evidence="14" id="KW-0238">DNA-binding</keyword>
<dbReference type="PROSITE" id="PS00690">
    <property type="entry name" value="DEAH_ATP_HELICASE"/>
    <property type="match status" value="1"/>
</dbReference>
<dbReference type="InterPro" id="IPR010643">
    <property type="entry name" value="HBB"/>
</dbReference>
<keyword evidence="13" id="KW-0411">Iron-sulfur</keyword>
<dbReference type="SMART" id="SM00491">
    <property type="entry name" value="HELICc2"/>
    <property type="match status" value="1"/>
</dbReference>
<keyword evidence="17" id="KW-0539">Nucleus</keyword>
<dbReference type="GO" id="GO:0006289">
    <property type="term" value="P:nucleotide-excision repair"/>
    <property type="evidence" value="ECO:0007669"/>
    <property type="project" value="InterPro"/>
</dbReference>
<dbReference type="GO" id="GO:0016818">
    <property type="term" value="F:hydrolase activity, acting on acid anhydrides, in phosphorus-containing anhydrides"/>
    <property type="evidence" value="ECO:0007669"/>
    <property type="project" value="InterPro"/>
</dbReference>
<feature type="coiled-coil region" evidence="25">
    <location>
        <begin position="217"/>
        <end position="259"/>
    </location>
</feature>
<keyword evidence="25" id="KW-0175">Coiled coil</keyword>
<keyword evidence="29" id="KW-1185">Reference proteome</keyword>
<dbReference type="Pfam" id="PF06777">
    <property type="entry name" value="HBB"/>
    <property type="match status" value="1"/>
</dbReference>
<evidence type="ECO:0000256" key="14">
    <source>
        <dbReference type="ARBA" id="ARBA00023125"/>
    </source>
</evidence>
<dbReference type="FunFam" id="3.40.50.300:FF:000135">
    <property type="entry name" value="DNA repair helicase RAD3, putative"/>
    <property type="match status" value="1"/>
</dbReference>
<comment type="similarity">
    <text evidence="3">Belongs to the helicase family. RAD3/XPD subfamily.</text>
</comment>
<dbReference type="InterPro" id="IPR045028">
    <property type="entry name" value="DinG/Rad3-like"/>
</dbReference>
<dbReference type="InterPro" id="IPR006555">
    <property type="entry name" value="ATP-dep_Helicase_C"/>
</dbReference>
<dbReference type="InterPro" id="IPR002464">
    <property type="entry name" value="DNA/RNA_helicase_DEAH_CS"/>
</dbReference>
<evidence type="ECO:0000256" key="21">
    <source>
        <dbReference type="ARBA" id="ARBA00079246"/>
    </source>
</evidence>
<dbReference type="PANTHER" id="PTHR11472:SF1">
    <property type="entry name" value="GENERAL TRANSCRIPTION AND DNA REPAIR FACTOR IIH HELICASE SUBUNIT XPD"/>
    <property type="match status" value="1"/>
</dbReference>
<reference evidence="28" key="1">
    <citation type="submission" date="2025-08" db="UniProtKB">
        <authorList>
            <consortium name="Ensembl"/>
        </authorList>
    </citation>
    <scope>IDENTIFICATION</scope>
</reference>
<evidence type="ECO:0000256" key="5">
    <source>
        <dbReference type="ARBA" id="ARBA00022485"/>
    </source>
</evidence>
<dbReference type="Ensembl" id="ENSAOWT00000032474.1">
    <property type="protein sequence ID" value="ENSAOWP00000028666.1"/>
    <property type="gene ID" value="ENSAOWG00000019310.1"/>
</dbReference>
<name>A0A8B9SG08_APTOW</name>
<dbReference type="Proteomes" id="UP000694424">
    <property type="component" value="Unplaced"/>
</dbReference>
<evidence type="ECO:0000256" key="15">
    <source>
        <dbReference type="ARBA" id="ARBA00023204"/>
    </source>
</evidence>
<keyword evidence="15" id="KW-0234">DNA repair</keyword>
<comment type="catalytic activity">
    <reaction evidence="19">
        <text>ATP + H2O = ADP + phosphate + H(+)</text>
        <dbReference type="Rhea" id="RHEA:13065"/>
        <dbReference type="ChEBI" id="CHEBI:15377"/>
        <dbReference type="ChEBI" id="CHEBI:15378"/>
        <dbReference type="ChEBI" id="CHEBI:30616"/>
        <dbReference type="ChEBI" id="CHEBI:43474"/>
        <dbReference type="ChEBI" id="CHEBI:456216"/>
        <dbReference type="EC" id="5.6.2.3"/>
    </reaction>
</comment>
<keyword evidence="9" id="KW-0378">Hydrolase</keyword>
<evidence type="ECO:0000256" key="20">
    <source>
        <dbReference type="ARBA" id="ARBA00078828"/>
    </source>
</evidence>
<accession>A0A8B9SG08</accession>
<evidence type="ECO:0000256" key="24">
    <source>
        <dbReference type="ARBA" id="ARBA00082576"/>
    </source>
</evidence>
<evidence type="ECO:0000256" key="11">
    <source>
        <dbReference type="ARBA" id="ARBA00022840"/>
    </source>
</evidence>
<dbReference type="PROSITE" id="PS51193">
    <property type="entry name" value="HELICASE_ATP_BIND_2"/>
    <property type="match status" value="1"/>
</dbReference>
<evidence type="ECO:0000256" key="3">
    <source>
        <dbReference type="ARBA" id="ARBA00009146"/>
    </source>
</evidence>
<evidence type="ECO:0000256" key="4">
    <source>
        <dbReference type="ARBA" id="ARBA00014344"/>
    </source>
</evidence>
<keyword evidence="10" id="KW-0347">Helicase</keyword>
<evidence type="ECO:0000256" key="12">
    <source>
        <dbReference type="ARBA" id="ARBA00023004"/>
    </source>
</evidence>
<dbReference type="SMART" id="SM00488">
    <property type="entry name" value="DEXDc2"/>
    <property type="match status" value="1"/>
</dbReference>
<keyword evidence="8" id="KW-0227">DNA damage</keyword>
<dbReference type="GO" id="GO:0035315">
    <property type="term" value="P:hair cell differentiation"/>
    <property type="evidence" value="ECO:0007669"/>
    <property type="project" value="UniProtKB-ARBA"/>
</dbReference>
<dbReference type="CDD" id="cd17969">
    <property type="entry name" value="DEAHc_XPD"/>
    <property type="match status" value="1"/>
</dbReference>
<keyword evidence="16" id="KW-0413">Isomerase</keyword>
<keyword evidence="6" id="KW-0479">Metal-binding</keyword>
<dbReference type="GO" id="GO:0006366">
    <property type="term" value="P:transcription by RNA polymerase II"/>
    <property type="evidence" value="ECO:0007669"/>
    <property type="project" value="TreeGrafter"/>
</dbReference>
<dbReference type="Gene3D" id="3.40.50.300">
    <property type="entry name" value="P-loop containing nucleotide triphosphate hydrolases"/>
    <property type="match status" value="2"/>
</dbReference>
<comment type="subcellular location">
    <subcellularLocation>
        <location evidence="2">Nucleus</location>
    </subcellularLocation>
</comment>
<keyword evidence="12" id="KW-0408">Iron</keyword>
<evidence type="ECO:0000256" key="1">
    <source>
        <dbReference type="ARBA" id="ARBA00001966"/>
    </source>
</evidence>
<dbReference type="GO" id="GO:0043139">
    <property type="term" value="F:5'-3' DNA helicase activity"/>
    <property type="evidence" value="ECO:0007669"/>
    <property type="project" value="UniProtKB-EC"/>
</dbReference>
<evidence type="ECO:0000256" key="25">
    <source>
        <dbReference type="SAM" id="Coils"/>
    </source>
</evidence>
<keyword evidence="11" id="KW-0067">ATP-binding</keyword>
<evidence type="ECO:0000256" key="16">
    <source>
        <dbReference type="ARBA" id="ARBA00023235"/>
    </source>
</evidence>
<evidence type="ECO:0000256" key="10">
    <source>
        <dbReference type="ARBA" id="ARBA00022806"/>
    </source>
</evidence>
<feature type="domain" description="Helicase ATP-binding" evidence="27">
    <location>
        <begin position="7"/>
        <end position="244"/>
    </location>
</feature>
<evidence type="ECO:0000256" key="9">
    <source>
        <dbReference type="ARBA" id="ARBA00022801"/>
    </source>
</evidence>
<proteinExistence type="inferred from homology"/>
<evidence type="ECO:0000256" key="13">
    <source>
        <dbReference type="ARBA" id="ARBA00023014"/>
    </source>
</evidence>
<keyword evidence="5" id="KW-0004">4Fe-4S</keyword>
<evidence type="ECO:0000256" key="23">
    <source>
        <dbReference type="ARBA" id="ARBA00081188"/>
    </source>
</evidence>
<evidence type="ECO:0000256" key="6">
    <source>
        <dbReference type="ARBA" id="ARBA00022723"/>
    </source>
</evidence>
<dbReference type="GO" id="GO:0005634">
    <property type="term" value="C:nucleus"/>
    <property type="evidence" value="ECO:0007669"/>
    <property type="project" value="UniProtKB-SubCell"/>
</dbReference>
<dbReference type="AlphaFoldDB" id="A0A8B9SG08"/>
<dbReference type="Pfam" id="PF06733">
    <property type="entry name" value="DEAD_2"/>
    <property type="match status" value="2"/>
</dbReference>
<dbReference type="InterPro" id="IPR001945">
    <property type="entry name" value="RAD3/XPD"/>
</dbReference>
<comment type="cofactor">
    <cofactor evidence="1">
        <name>[4Fe-4S] cluster</name>
        <dbReference type="ChEBI" id="CHEBI:49883"/>
    </cofactor>
</comment>
<dbReference type="EC" id="5.6.2.3" evidence="18"/>
<dbReference type="GO" id="GO:0005524">
    <property type="term" value="F:ATP binding"/>
    <property type="evidence" value="ECO:0007669"/>
    <property type="project" value="UniProtKB-KW"/>
</dbReference>
<keyword evidence="7" id="KW-0547">Nucleotide-binding</keyword>
<dbReference type="NCBIfam" id="TIGR00604">
    <property type="entry name" value="rad3"/>
    <property type="match status" value="1"/>
</dbReference>